<name>A0A9D1JUF6_9FIRM</name>
<reference evidence="1" key="1">
    <citation type="submission" date="2020-10" db="EMBL/GenBank/DDBJ databases">
        <authorList>
            <person name="Gilroy R."/>
        </authorList>
    </citation>
    <scope>NUCLEOTIDE SEQUENCE</scope>
    <source>
        <strain evidence="1">ChiBcec16-1751</strain>
    </source>
</reference>
<evidence type="ECO:0000313" key="1">
    <source>
        <dbReference type="EMBL" id="HIS65199.1"/>
    </source>
</evidence>
<comment type="caution">
    <text evidence="1">The sequence shown here is derived from an EMBL/GenBank/DDBJ whole genome shotgun (WGS) entry which is preliminary data.</text>
</comment>
<sequence>MLWWVFGGRLLFRARTKAVERELDSRGFQREYTFSSGSCTVIIDTEHQQIALLFFWKPFTYFVIPTSSISRAWVDDGRMGSGFMAGSSRVSFLFLADGVKVRINTFVSNKRWRMDSDHILTGISKADRMVRLLQNAGVGAN</sequence>
<dbReference type="AlphaFoldDB" id="A0A9D1JUF6"/>
<reference evidence="1" key="2">
    <citation type="journal article" date="2021" name="PeerJ">
        <title>Extensive microbial diversity within the chicken gut microbiome revealed by metagenomics and culture.</title>
        <authorList>
            <person name="Gilroy R."/>
            <person name="Ravi A."/>
            <person name="Getino M."/>
            <person name="Pursley I."/>
            <person name="Horton D.L."/>
            <person name="Alikhan N.F."/>
            <person name="Baker D."/>
            <person name="Gharbi K."/>
            <person name="Hall N."/>
            <person name="Watson M."/>
            <person name="Adriaenssens E.M."/>
            <person name="Foster-Nyarko E."/>
            <person name="Jarju S."/>
            <person name="Secka A."/>
            <person name="Antonio M."/>
            <person name="Oren A."/>
            <person name="Chaudhuri R.R."/>
            <person name="La Ragione R."/>
            <person name="Hildebrand F."/>
            <person name="Pallen M.J."/>
        </authorList>
    </citation>
    <scope>NUCLEOTIDE SEQUENCE</scope>
    <source>
        <strain evidence="1">ChiBcec16-1751</strain>
    </source>
</reference>
<accession>A0A9D1JUF6</accession>
<organism evidence="1 2">
    <name type="scientific">Candidatus Avoscillospira avistercoris</name>
    <dbReference type="NCBI Taxonomy" id="2840707"/>
    <lineage>
        <taxon>Bacteria</taxon>
        <taxon>Bacillati</taxon>
        <taxon>Bacillota</taxon>
        <taxon>Clostridia</taxon>
        <taxon>Eubacteriales</taxon>
        <taxon>Oscillospiraceae</taxon>
        <taxon>Oscillospiraceae incertae sedis</taxon>
        <taxon>Candidatus Avoscillospira</taxon>
    </lineage>
</organism>
<dbReference type="Proteomes" id="UP000886741">
    <property type="component" value="Unassembled WGS sequence"/>
</dbReference>
<protein>
    <submittedName>
        <fullName evidence="1">Uncharacterized protein</fullName>
    </submittedName>
</protein>
<evidence type="ECO:0000313" key="2">
    <source>
        <dbReference type="Proteomes" id="UP000886741"/>
    </source>
</evidence>
<proteinExistence type="predicted"/>
<dbReference type="EMBL" id="DVJJ01000113">
    <property type="protein sequence ID" value="HIS65199.1"/>
    <property type="molecule type" value="Genomic_DNA"/>
</dbReference>
<gene>
    <name evidence="1" type="ORF">IAA83_07510</name>
</gene>